<evidence type="ECO:0000256" key="1">
    <source>
        <dbReference type="ARBA" id="ARBA00038158"/>
    </source>
</evidence>
<dbReference type="Pfam" id="PF13489">
    <property type="entry name" value="Methyltransf_23"/>
    <property type="match status" value="1"/>
</dbReference>
<dbReference type="PANTHER" id="PTHR43591">
    <property type="entry name" value="METHYLTRANSFERASE"/>
    <property type="match status" value="1"/>
</dbReference>
<dbReference type="InterPro" id="IPR029063">
    <property type="entry name" value="SAM-dependent_MTases_sf"/>
</dbReference>
<organism evidence="3 4">
    <name type="scientific">Sporothrix stenoceras</name>
    <dbReference type="NCBI Taxonomy" id="5173"/>
    <lineage>
        <taxon>Eukaryota</taxon>
        <taxon>Fungi</taxon>
        <taxon>Dikarya</taxon>
        <taxon>Ascomycota</taxon>
        <taxon>Pezizomycotina</taxon>
        <taxon>Sordariomycetes</taxon>
        <taxon>Sordariomycetidae</taxon>
        <taxon>Ophiostomatales</taxon>
        <taxon>Ophiostomataceae</taxon>
        <taxon>Sporothrix</taxon>
    </lineage>
</organism>
<feature type="compositionally biased region" description="Low complexity" evidence="2">
    <location>
        <begin position="33"/>
        <end position="43"/>
    </location>
</feature>
<feature type="region of interest" description="Disordered" evidence="2">
    <location>
        <begin position="119"/>
        <end position="140"/>
    </location>
</feature>
<reference evidence="3 4" key="1">
    <citation type="journal article" date="2024" name="IMA Fungus">
        <title>IMA Genome - F19 : A genome assembly and annotation guide to empower mycologists, including annotated draft genome sequences of Ceratocystis pirilliformis, Diaporthe australafricana, Fusarium ophioides, Paecilomyces lecythidis, and Sporothrix stenoceras.</title>
        <authorList>
            <person name="Aylward J."/>
            <person name="Wilson A.M."/>
            <person name="Visagie C.M."/>
            <person name="Spraker J."/>
            <person name="Barnes I."/>
            <person name="Buitendag C."/>
            <person name="Ceriani C."/>
            <person name="Del Mar Angel L."/>
            <person name="du Plessis D."/>
            <person name="Fuchs T."/>
            <person name="Gasser K."/>
            <person name="Kramer D."/>
            <person name="Li W."/>
            <person name="Munsamy K."/>
            <person name="Piso A."/>
            <person name="Price J.L."/>
            <person name="Sonnekus B."/>
            <person name="Thomas C."/>
            <person name="van der Nest A."/>
            <person name="van Dijk A."/>
            <person name="van Heerden A."/>
            <person name="van Vuuren N."/>
            <person name="Yilmaz N."/>
            <person name="Duong T.A."/>
            <person name="van der Merwe N.A."/>
            <person name="Wingfield M.J."/>
            <person name="Wingfield B.D."/>
        </authorList>
    </citation>
    <scope>NUCLEOTIDE SEQUENCE [LARGE SCALE GENOMIC DNA]</scope>
    <source>
        <strain evidence="3 4">CMW 5346</strain>
    </source>
</reference>
<evidence type="ECO:0000313" key="3">
    <source>
        <dbReference type="EMBL" id="KAL1888047.1"/>
    </source>
</evidence>
<sequence>MGFFSPPSASSSSRHRHHGGGSSSHQNRHRSGHPSSSSSRHGGSSNGSGHGSSSNPRKKVRTAVDGSAVDGASASGPDANGLYAGYDPSAGEYYYDYDESAGTGGNYAAEGSNGNHGYYDHYGGSSHPSSSATTTPEEDAAAASAAAAAAAADAAGEEYYTSSVSSAIAEHVYEAGLQFHGFQRSPPMTPTNSNSTGGGSHSSRGSKLYALPNDETEKNRDDMKHSMALLLMGNRLFYSPVDAQLKAGGMVYDLGTGTGIWAMDVAEQFPSTVVRGIDLSPIQPAYVPPNVSFTVDDFEDEWVLPPNTFDLVHMRFSLWAVDDRPTLLRRAFHHLKPGGYVEFQELVPQMGCDDGTLPPPHVAPNALRDFAHYVGMGLRTSKRLAGGDLFDEATADPGDPRRMDMILSSELAAAGFTGIHTVRHKCPLGNWPQQKEMRRCGLLLRQALLEGLRGWSHRPLGTTADGLGWTSTQIEIFLVDVRKAIMDKSVHAYFPMHITYAQKPF</sequence>
<accession>A0ABR3YIK4</accession>
<gene>
    <name evidence="3" type="ORF">Sste5346_009845</name>
</gene>
<feature type="region of interest" description="Disordered" evidence="2">
    <location>
        <begin position="181"/>
        <end position="220"/>
    </location>
</feature>
<name>A0ABR3YIK4_9PEZI</name>
<comment type="caution">
    <text evidence="3">The sequence shown here is derived from an EMBL/GenBank/DDBJ whole genome shotgun (WGS) entry which is preliminary data.</text>
</comment>
<dbReference type="SUPFAM" id="SSF53335">
    <property type="entry name" value="S-adenosyl-L-methionine-dependent methyltransferases"/>
    <property type="match status" value="1"/>
</dbReference>
<dbReference type="CDD" id="cd02440">
    <property type="entry name" value="AdoMet_MTases"/>
    <property type="match status" value="1"/>
</dbReference>
<keyword evidence="4" id="KW-1185">Reference proteome</keyword>
<dbReference type="EMBL" id="JAWCUI010000102">
    <property type="protein sequence ID" value="KAL1888047.1"/>
    <property type="molecule type" value="Genomic_DNA"/>
</dbReference>
<evidence type="ECO:0000256" key="2">
    <source>
        <dbReference type="SAM" id="MobiDB-lite"/>
    </source>
</evidence>
<dbReference type="Proteomes" id="UP001583186">
    <property type="component" value="Unassembled WGS sequence"/>
</dbReference>
<feature type="compositionally biased region" description="Low complexity" evidence="2">
    <location>
        <begin position="191"/>
        <end position="206"/>
    </location>
</feature>
<proteinExistence type="inferred from homology"/>
<protein>
    <recommendedName>
        <fullName evidence="5">Tam domain protein</fullName>
    </recommendedName>
</protein>
<feature type="region of interest" description="Disordered" evidence="2">
    <location>
        <begin position="1"/>
        <end position="83"/>
    </location>
</feature>
<evidence type="ECO:0008006" key="5">
    <source>
        <dbReference type="Google" id="ProtNLM"/>
    </source>
</evidence>
<evidence type="ECO:0000313" key="4">
    <source>
        <dbReference type="Proteomes" id="UP001583186"/>
    </source>
</evidence>
<comment type="similarity">
    <text evidence="1">Belongs to the methyltransferase superfamily. LaeA methyltransferase family.</text>
</comment>
<dbReference type="Gene3D" id="3.40.50.150">
    <property type="entry name" value="Vaccinia Virus protein VP39"/>
    <property type="match status" value="1"/>
</dbReference>
<dbReference type="PANTHER" id="PTHR43591:SF24">
    <property type="entry name" value="2-METHOXY-6-POLYPRENYL-1,4-BENZOQUINOL METHYLASE, MITOCHONDRIAL"/>
    <property type="match status" value="1"/>
</dbReference>